<keyword evidence="2" id="KW-0812">Transmembrane</keyword>
<gene>
    <name evidence="3" type="ORF">GCM10011333_16090</name>
</gene>
<feature type="transmembrane region" description="Helical" evidence="2">
    <location>
        <begin position="181"/>
        <end position="214"/>
    </location>
</feature>
<name>A0A8J2XGJ2_9MICO</name>
<feature type="transmembrane region" description="Helical" evidence="2">
    <location>
        <begin position="250"/>
        <end position="266"/>
    </location>
</feature>
<dbReference type="InterPro" id="IPR018650">
    <property type="entry name" value="STSV1_Orf64"/>
</dbReference>
<feature type="transmembrane region" description="Helical" evidence="2">
    <location>
        <begin position="429"/>
        <end position="447"/>
    </location>
</feature>
<organism evidence="3 4">
    <name type="scientific">Sediminivirga luteola</name>
    <dbReference type="NCBI Taxonomy" id="1774748"/>
    <lineage>
        <taxon>Bacteria</taxon>
        <taxon>Bacillati</taxon>
        <taxon>Actinomycetota</taxon>
        <taxon>Actinomycetes</taxon>
        <taxon>Micrococcales</taxon>
        <taxon>Brevibacteriaceae</taxon>
        <taxon>Sediminivirga</taxon>
    </lineage>
</organism>
<feature type="transmembrane region" description="Helical" evidence="2">
    <location>
        <begin position="117"/>
        <end position="136"/>
    </location>
</feature>
<feature type="transmembrane region" description="Helical" evidence="2">
    <location>
        <begin position="278"/>
        <end position="300"/>
    </location>
</feature>
<dbReference type="Pfam" id="PF09852">
    <property type="entry name" value="DUF2079"/>
    <property type="match status" value="1"/>
</dbReference>
<evidence type="ECO:0000256" key="2">
    <source>
        <dbReference type="SAM" id="Phobius"/>
    </source>
</evidence>
<dbReference type="Proteomes" id="UP000616114">
    <property type="component" value="Unassembled WGS sequence"/>
</dbReference>
<protein>
    <submittedName>
        <fullName evidence="3">Uncharacterized protein</fullName>
    </submittedName>
</protein>
<keyword evidence="2" id="KW-1133">Transmembrane helix</keyword>
<dbReference type="RefSeq" id="WP_188550421.1">
    <property type="nucleotide sequence ID" value="NZ_BMFY01000006.1"/>
</dbReference>
<dbReference type="EMBL" id="BMFY01000006">
    <property type="protein sequence ID" value="GGA13946.1"/>
    <property type="molecule type" value="Genomic_DNA"/>
</dbReference>
<feature type="transmembrane region" description="Helical" evidence="2">
    <location>
        <begin position="330"/>
        <end position="351"/>
    </location>
</feature>
<feature type="compositionally biased region" description="Polar residues" evidence="1">
    <location>
        <begin position="54"/>
        <end position="67"/>
    </location>
</feature>
<keyword evidence="2" id="KW-0472">Membrane</keyword>
<feature type="region of interest" description="Disordered" evidence="1">
    <location>
        <begin position="1"/>
        <end position="95"/>
    </location>
</feature>
<evidence type="ECO:0000256" key="1">
    <source>
        <dbReference type="SAM" id="MobiDB-lite"/>
    </source>
</evidence>
<dbReference type="AlphaFoldDB" id="A0A8J2XGJ2"/>
<keyword evidence="4" id="KW-1185">Reference proteome</keyword>
<sequence length="599" mass="63981">MTERDIAPDRSEQHRLPDPGSDHRDETAETAPDPRRSARSEAAGAGETARTTENGTVAQDGTVSETARTAEAGSTGHQPATSAGANDAAAKQEPARSVVPAAAQAAPRPVLGGQLPAVLLAVVAAGVYCLFNVLQWRLLRSPSWDLGIFTQLAKAYAEFSAPIVPIKGEGFNLLGDHFHPILVLLAPAYAIAPSGLTLLIVQSLLFALSAGVVAGTASTLLGQRRGLLIGGAYAASWGLQSAISSQFHEIAFGVPLLAISLAAVLLRRWRWALISGGLLVFVKEDLGATVFMLGLVLAWYRGEADRPRQWPAGIGARLKALIGSLHPSGLWLAAWGLGWMLLSVLVILPLLNPEGQFAYGGRLQLSEILANPLLGLGLLLSPSEKVFTLFMLLLTGALVWVRSVFALIAIPTILWRFWSALDFYWTTDWHYSAILMPVVFLALVDVLHRRDRKNRQDADAGRLAPARFSFTAASPAAAALVALAVFPQYALADLFQPETWAGPGQERVAGAQEVLETVPDGATVATDISLMAYLVPDHTVYWLGNEDNPAADYVVIDRAANIWGGTPPEAAPHAEQKFPGESYTLVLDSGGYQVARREG</sequence>
<feature type="transmembrane region" description="Helical" evidence="2">
    <location>
        <begin position="389"/>
        <end position="417"/>
    </location>
</feature>
<feature type="transmembrane region" description="Helical" evidence="2">
    <location>
        <begin position="468"/>
        <end position="489"/>
    </location>
</feature>
<reference evidence="3" key="2">
    <citation type="submission" date="2020-09" db="EMBL/GenBank/DDBJ databases">
        <authorList>
            <person name="Sun Q."/>
            <person name="Zhou Y."/>
        </authorList>
    </citation>
    <scope>NUCLEOTIDE SEQUENCE</scope>
    <source>
        <strain evidence="3">CGMCC 1.12785</strain>
    </source>
</reference>
<feature type="compositionally biased region" description="Low complexity" evidence="1">
    <location>
        <begin position="40"/>
        <end position="53"/>
    </location>
</feature>
<feature type="compositionally biased region" description="Basic and acidic residues" evidence="1">
    <location>
        <begin position="1"/>
        <end position="39"/>
    </location>
</feature>
<evidence type="ECO:0000313" key="3">
    <source>
        <dbReference type="EMBL" id="GGA13946.1"/>
    </source>
</evidence>
<evidence type="ECO:0000313" key="4">
    <source>
        <dbReference type="Proteomes" id="UP000616114"/>
    </source>
</evidence>
<comment type="caution">
    <text evidence="3">The sequence shown here is derived from an EMBL/GenBank/DDBJ whole genome shotgun (WGS) entry which is preliminary data.</text>
</comment>
<feature type="compositionally biased region" description="Polar residues" evidence="1">
    <location>
        <begin position="75"/>
        <end position="84"/>
    </location>
</feature>
<proteinExistence type="predicted"/>
<reference evidence="3" key="1">
    <citation type="journal article" date="2014" name="Int. J. Syst. Evol. Microbiol.">
        <title>Complete genome sequence of Corynebacterium casei LMG S-19264T (=DSM 44701T), isolated from a smear-ripened cheese.</title>
        <authorList>
            <consortium name="US DOE Joint Genome Institute (JGI-PGF)"/>
            <person name="Walter F."/>
            <person name="Albersmeier A."/>
            <person name="Kalinowski J."/>
            <person name="Ruckert C."/>
        </authorList>
    </citation>
    <scope>NUCLEOTIDE SEQUENCE</scope>
    <source>
        <strain evidence="3">CGMCC 1.12785</strain>
    </source>
</reference>
<accession>A0A8J2XGJ2</accession>